<feature type="compositionally biased region" description="Basic and acidic residues" evidence="1">
    <location>
        <begin position="169"/>
        <end position="181"/>
    </location>
</feature>
<feature type="region of interest" description="Disordered" evidence="1">
    <location>
        <begin position="1"/>
        <end position="82"/>
    </location>
</feature>
<proteinExistence type="predicted"/>
<evidence type="ECO:0000313" key="2">
    <source>
        <dbReference type="EMBL" id="PTQ37156.1"/>
    </source>
</evidence>
<feature type="region of interest" description="Disordered" evidence="1">
    <location>
        <begin position="169"/>
        <end position="197"/>
    </location>
</feature>
<gene>
    <name evidence="2" type="ORF">MARPO_0059s0082</name>
</gene>
<feature type="compositionally biased region" description="Basic and acidic residues" evidence="1">
    <location>
        <begin position="48"/>
        <end position="63"/>
    </location>
</feature>
<evidence type="ECO:0000256" key="1">
    <source>
        <dbReference type="SAM" id="MobiDB-lite"/>
    </source>
</evidence>
<protein>
    <submittedName>
        <fullName evidence="2">Uncharacterized protein</fullName>
    </submittedName>
</protein>
<name>A0A2R6WTF6_MARPO</name>
<feature type="compositionally biased region" description="Basic and acidic residues" evidence="1">
    <location>
        <begin position="1"/>
        <end position="16"/>
    </location>
</feature>
<reference evidence="3" key="1">
    <citation type="journal article" date="2017" name="Cell">
        <title>Insights into land plant evolution garnered from the Marchantia polymorpha genome.</title>
        <authorList>
            <person name="Bowman J.L."/>
            <person name="Kohchi T."/>
            <person name="Yamato K.T."/>
            <person name="Jenkins J."/>
            <person name="Shu S."/>
            <person name="Ishizaki K."/>
            <person name="Yamaoka S."/>
            <person name="Nishihama R."/>
            <person name="Nakamura Y."/>
            <person name="Berger F."/>
            <person name="Adam C."/>
            <person name="Aki S.S."/>
            <person name="Althoff F."/>
            <person name="Araki T."/>
            <person name="Arteaga-Vazquez M.A."/>
            <person name="Balasubrmanian S."/>
            <person name="Barry K."/>
            <person name="Bauer D."/>
            <person name="Boehm C.R."/>
            <person name="Briginshaw L."/>
            <person name="Caballero-Perez J."/>
            <person name="Catarino B."/>
            <person name="Chen F."/>
            <person name="Chiyoda S."/>
            <person name="Chovatia M."/>
            <person name="Davies K.M."/>
            <person name="Delmans M."/>
            <person name="Demura T."/>
            <person name="Dierschke T."/>
            <person name="Dolan L."/>
            <person name="Dorantes-Acosta A.E."/>
            <person name="Eklund D.M."/>
            <person name="Florent S.N."/>
            <person name="Flores-Sandoval E."/>
            <person name="Fujiyama A."/>
            <person name="Fukuzawa H."/>
            <person name="Galik B."/>
            <person name="Grimanelli D."/>
            <person name="Grimwood J."/>
            <person name="Grossniklaus U."/>
            <person name="Hamada T."/>
            <person name="Haseloff J."/>
            <person name="Hetherington A.J."/>
            <person name="Higo A."/>
            <person name="Hirakawa Y."/>
            <person name="Hundley H.N."/>
            <person name="Ikeda Y."/>
            <person name="Inoue K."/>
            <person name="Inoue S.I."/>
            <person name="Ishida S."/>
            <person name="Jia Q."/>
            <person name="Kakita M."/>
            <person name="Kanazawa T."/>
            <person name="Kawai Y."/>
            <person name="Kawashima T."/>
            <person name="Kennedy M."/>
            <person name="Kinose K."/>
            <person name="Kinoshita T."/>
            <person name="Kohara Y."/>
            <person name="Koide E."/>
            <person name="Komatsu K."/>
            <person name="Kopischke S."/>
            <person name="Kubo M."/>
            <person name="Kyozuka J."/>
            <person name="Lagercrantz U."/>
            <person name="Lin S.S."/>
            <person name="Lindquist E."/>
            <person name="Lipzen A.M."/>
            <person name="Lu C.W."/>
            <person name="De Luna E."/>
            <person name="Martienssen R.A."/>
            <person name="Minamino N."/>
            <person name="Mizutani M."/>
            <person name="Mizutani M."/>
            <person name="Mochizuki N."/>
            <person name="Monte I."/>
            <person name="Mosher R."/>
            <person name="Nagasaki H."/>
            <person name="Nakagami H."/>
            <person name="Naramoto S."/>
            <person name="Nishitani K."/>
            <person name="Ohtani M."/>
            <person name="Okamoto T."/>
            <person name="Okumura M."/>
            <person name="Phillips J."/>
            <person name="Pollak B."/>
            <person name="Reinders A."/>
            <person name="Rovekamp M."/>
            <person name="Sano R."/>
            <person name="Sawa S."/>
            <person name="Schmid M.W."/>
            <person name="Shirakawa M."/>
            <person name="Solano R."/>
            <person name="Spunde A."/>
            <person name="Suetsugu N."/>
            <person name="Sugano S."/>
            <person name="Sugiyama A."/>
            <person name="Sun R."/>
            <person name="Suzuki Y."/>
            <person name="Takenaka M."/>
            <person name="Takezawa D."/>
            <person name="Tomogane H."/>
            <person name="Tsuzuki M."/>
            <person name="Ueda T."/>
            <person name="Umeda M."/>
            <person name="Ward J.M."/>
            <person name="Watanabe Y."/>
            <person name="Yazaki K."/>
            <person name="Yokoyama R."/>
            <person name="Yoshitake Y."/>
            <person name="Yotsui I."/>
            <person name="Zachgo S."/>
            <person name="Schmutz J."/>
        </authorList>
    </citation>
    <scope>NUCLEOTIDE SEQUENCE [LARGE SCALE GENOMIC DNA]</scope>
    <source>
        <strain evidence="3">Tak-1</strain>
    </source>
</reference>
<organism evidence="2 3">
    <name type="scientific">Marchantia polymorpha</name>
    <name type="common">Common liverwort</name>
    <name type="synonym">Marchantia aquatica</name>
    <dbReference type="NCBI Taxonomy" id="3197"/>
    <lineage>
        <taxon>Eukaryota</taxon>
        <taxon>Viridiplantae</taxon>
        <taxon>Streptophyta</taxon>
        <taxon>Embryophyta</taxon>
        <taxon>Marchantiophyta</taxon>
        <taxon>Marchantiopsida</taxon>
        <taxon>Marchantiidae</taxon>
        <taxon>Marchantiales</taxon>
        <taxon>Marchantiaceae</taxon>
        <taxon>Marchantia</taxon>
    </lineage>
</organism>
<dbReference type="EMBL" id="KZ772731">
    <property type="protein sequence ID" value="PTQ37156.1"/>
    <property type="molecule type" value="Genomic_DNA"/>
</dbReference>
<feature type="region of interest" description="Disordered" evidence="1">
    <location>
        <begin position="113"/>
        <end position="139"/>
    </location>
</feature>
<keyword evidence="3" id="KW-1185">Reference proteome</keyword>
<accession>A0A2R6WTF6</accession>
<dbReference type="AlphaFoldDB" id="A0A2R6WTF6"/>
<feature type="compositionally biased region" description="Gly residues" evidence="1">
    <location>
        <begin position="36"/>
        <end position="47"/>
    </location>
</feature>
<evidence type="ECO:0000313" key="3">
    <source>
        <dbReference type="Proteomes" id="UP000244005"/>
    </source>
</evidence>
<dbReference type="Proteomes" id="UP000244005">
    <property type="component" value="Unassembled WGS sequence"/>
</dbReference>
<sequence>MVREGKGEGKGREGRARVSWTSSGDGGRRGREYGQGRAGQGNGGSGGDHVRPREKGRGARSDEADAQARPPTRGALAAQGGEEGLRCRRAAVDEGRRPVRVAIVVPYIDTDCLHPTRDGKGREGGREGKGREGKGFLDVERGWGPEGARVWAGQGRAGQRGKRRVLGKYKGEGKEKERREGVGGGGGGEVGRTDGRGMGVAFSFTKKTTVETRIDSRKEKQYDRFLGLKVNAYGKSGGRQCFM</sequence>